<dbReference type="EMBL" id="LCAG01000022">
    <property type="protein sequence ID" value="KKR86079.1"/>
    <property type="molecule type" value="Genomic_DNA"/>
</dbReference>
<evidence type="ECO:0000313" key="2">
    <source>
        <dbReference type="EMBL" id="KKR86079.1"/>
    </source>
</evidence>
<feature type="region of interest" description="Disordered" evidence="1">
    <location>
        <begin position="1"/>
        <end position="28"/>
    </location>
</feature>
<dbReference type="AlphaFoldDB" id="A0A0G0UAR0"/>
<name>A0A0G0UAR0_9BACT</name>
<proteinExistence type="predicted"/>
<reference evidence="2 3" key="1">
    <citation type="journal article" date="2015" name="Nature">
        <title>rRNA introns, odd ribosomes, and small enigmatic genomes across a large radiation of phyla.</title>
        <authorList>
            <person name="Brown C.T."/>
            <person name="Hug L.A."/>
            <person name="Thomas B.C."/>
            <person name="Sharon I."/>
            <person name="Castelle C.J."/>
            <person name="Singh A."/>
            <person name="Wilkins M.J."/>
            <person name="Williams K.H."/>
            <person name="Banfield J.F."/>
        </authorList>
    </citation>
    <scope>NUCLEOTIDE SEQUENCE [LARGE SCALE GENOMIC DNA]</scope>
</reference>
<organism evidence="2 3">
    <name type="scientific">Candidatus Curtissbacteria bacterium GW2011_GWA1_41_11</name>
    <dbReference type="NCBI Taxonomy" id="1618409"/>
    <lineage>
        <taxon>Bacteria</taxon>
        <taxon>Candidatus Curtissiibacteriota</taxon>
    </lineage>
</organism>
<protein>
    <submittedName>
        <fullName evidence="2">Uncharacterized protein</fullName>
    </submittedName>
</protein>
<evidence type="ECO:0000313" key="3">
    <source>
        <dbReference type="Proteomes" id="UP000034854"/>
    </source>
</evidence>
<sequence>QRIISPDPNPNPKRIKLGPKIFKNEDGGSGSGAFLKGLRMGITSILTK</sequence>
<evidence type="ECO:0000256" key="1">
    <source>
        <dbReference type="SAM" id="MobiDB-lite"/>
    </source>
</evidence>
<accession>A0A0G0UAR0</accession>
<feature type="non-terminal residue" evidence="2">
    <location>
        <position position="1"/>
    </location>
</feature>
<comment type="caution">
    <text evidence="2">The sequence shown here is derived from an EMBL/GenBank/DDBJ whole genome shotgun (WGS) entry which is preliminary data.</text>
</comment>
<gene>
    <name evidence="2" type="ORF">UU34_C0022G0014</name>
</gene>
<dbReference type="Proteomes" id="UP000034854">
    <property type="component" value="Unassembled WGS sequence"/>
</dbReference>